<feature type="chain" id="PRO_5043788278" description="MHC class I antigen" evidence="2">
    <location>
        <begin position="22"/>
        <end position="143"/>
    </location>
</feature>
<comment type="caution">
    <text evidence="3">The sequence shown here is derived from an EMBL/GenBank/DDBJ whole genome shotgun (WGS) entry which is preliminary data.</text>
</comment>
<sequence>MKIAVLLLLLQVATLCSEVKGSQCDGKWTSFTVTNVNLNKNVYWDYGNSAPDLYVKASYLGKLVGKSKEKYGHKSQSPKQRETTRLAGPGQANPGEEGGAEVQASVVWPTSLEQPHLKQLHSPRGEWDRGQRVNSKEQTRDEL</sequence>
<evidence type="ECO:0000256" key="2">
    <source>
        <dbReference type="SAM" id="SignalP"/>
    </source>
</evidence>
<dbReference type="EMBL" id="JBBPFD010000246">
    <property type="protein sequence ID" value="KAK7879535.1"/>
    <property type="molecule type" value="Genomic_DNA"/>
</dbReference>
<evidence type="ECO:0008006" key="5">
    <source>
        <dbReference type="Google" id="ProtNLM"/>
    </source>
</evidence>
<keyword evidence="2" id="KW-0732">Signal</keyword>
<proteinExistence type="predicted"/>
<feature type="signal peptide" evidence="2">
    <location>
        <begin position="1"/>
        <end position="21"/>
    </location>
</feature>
<evidence type="ECO:0000313" key="3">
    <source>
        <dbReference type="EMBL" id="KAK7879535.1"/>
    </source>
</evidence>
<dbReference type="Proteomes" id="UP001460270">
    <property type="component" value="Unassembled WGS sequence"/>
</dbReference>
<reference evidence="4" key="1">
    <citation type="submission" date="2024-04" db="EMBL/GenBank/DDBJ databases">
        <title>Salinicola lusitanus LLJ914,a marine bacterium isolated from the Okinawa Trough.</title>
        <authorList>
            <person name="Li J."/>
        </authorList>
    </citation>
    <scope>NUCLEOTIDE SEQUENCE [LARGE SCALE GENOMIC DNA]</scope>
</reference>
<organism evidence="3 4">
    <name type="scientific">Mugilogobius chulae</name>
    <name type="common">yellowstripe goby</name>
    <dbReference type="NCBI Taxonomy" id="88201"/>
    <lineage>
        <taxon>Eukaryota</taxon>
        <taxon>Metazoa</taxon>
        <taxon>Chordata</taxon>
        <taxon>Craniata</taxon>
        <taxon>Vertebrata</taxon>
        <taxon>Euteleostomi</taxon>
        <taxon>Actinopterygii</taxon>
        <taxon>Neopterygii</taxon>
        <taxon>Teleostei</taxon>
        <taxon>Neoteleostei</taxon>
        <taxon>Acanthomorphata</taxon>
        <taxon>Gobiaria</taxon>
        <taxon>Gobiiformes</taxon>
        <taxon>Gobioidei</taxon>
        <taxon>Gobiidae</taxon>
        <taxon>Gobionellinae</taxon>
        <taxon>Mugilogobius</taxon>
    </lineage>
</organism>
<name>A0AAW0MGG1_9GOBI</name>
<gene>
    <name evidence="3" type="ORF">WMY93_033754</name>
</gene>
<evidence type="ECO:0000256" key="1">
    <source>
        <dbReference type="SAM" id="MobiDB-lite"/>
    </source>
</evidence>
<dbReference type="AlphaFoldDB" id="A0AAW0MGG1"/>
<accession>A0AAW0MGG1</accession>
<evidence type="ECO:0000313" key="4">
    <source>
        <dbReference type="Proteomes" id="UP001460270"/>
    </source>
</evidence>
<feature type="region of interest" description="Disordered" evidence="1">
    <location>
        <begin position="68"/>
        <end position="143"/>
    </location>
</feature>
<protein>
    <recommendedName>
        <fullName evidence="5">MHC class I antigen</fullName>
    </recommendedName>
</protein>
<feature type="compositionally biased region" description="Basic and acidic residues" evidence="1">
    <location>
        <begin position="123"/>
        <end position="143"/>
    </location>
</feature>
<keyword evidence="4" id="KW-1185">Reference proteome</keyword>